<dbReference type="Pfam" id="PF17919">
    <property type="entry name" value="RT_RNaseH_2"/>
    <property type="match status" value="1"/>
</dbReference>
<accession>A0ABM4VGQ9</accession>
<dbReference type="CDD" id="cd01647">
    <property type="entry name" value="RT_LTR"/>
    <property type="match status" value="1"/>
</dbReference>
<dbReference type="GeneID" id="140013357"/>
<dbReference type="InterPro" id="IPR000477">
    <property type="entry name" value="RT_dom"/>
</dbReference>
<evidence type="ECO:0000313" key="3">
    <source>
        <dbReference type="RefSeq" id="XP_071918723.1"/>
    </source>
</evidence>
<dbReference type="RefSeq" id="XP_071918723.1">
    <property type="nucleotide sequence ID" value="XM_072062622.1"/>
</dbReference>
<feature type="domain" description="Reverse transcriptase" evidence="1">
    <location>
        <begin position="1"/>
        <end position="82"/>
    </location>
</feature>
<evidence type="ECO:0000259" key="1">
    <source>
        <dbReference type="PROSITE" id="PS50878"/>
    </source>
</evidence>
<proteinExistence type="predicted"/>
<dbReference type="Proteomes" id="UP001652660">
    <property type="component" value="Chromosome 8c"/>
</dbReference>
<dbReference type="PROSITE" id="PS50878">
    <property type="entry name" value="RT_POL"/>
    <property type="match status" value="1"/>
</dbReference>
<sequence length="196" mass="22126">MSFGLTNAPATFQGLMNHVFQNQLKKFVLVFFDDILVYSSSLQEHLKHVVEVLNILREQQLYAKRSKCAFAQTHVEYLGHIITAEGVKADPRKIEGMMKWPKLENVKQLRGFLGLTGYYRRFVKGYGSIARPLTALLKKGSFQWGTEAEKAFQKLKGAMCDIPVLALPNFTQPFVIETDACYNGIGAVLVAPHFLK</sequence>
<dbReference type="InterPro" id="IPR041577">
    <property type="entry name" value="RT_RNaseH_2"/>
</dbReference>
<keyword evidence="2" id="KW-1185">Reference proteome</keyword>
<dbReference type="SUPFAM" id="SSF56672">
    <property type="entry name" value="DNA/RNA polymerases"/>
    <property type="match status" value="1"/>
</dbReference>
<dbReference type="InterPro" id="IPR043502">
    <property type="entry name" value="DNA/RNA_pol_sf"/>
</dbReference>
<evidence type="ECO:0000313" key="2">
    <source>
        <dbReference type="Proteomes" id="UP001652660"/>
    </source>
</evidence>
<name>A0ABM4VGQ9_COFAR</name>
<dbReference type="InterPro" id="IPR043128">
    <property type="entry name" value="Rev_trsase/Diguanyl_cyclase"/>
</dbReference>
<dbReference type="InterPro" id="IPR051320">
    <property type="entry name" value="Viral_Replic_Matur_Polypro"/>
</dbReference>
<dbReference type="PANTHER" id="PTHR33064:SF37">
    <property type="entry name" value="RIBONUCLEASE H"/>
    <property type="match status" value="1"/>
</dbReference>
<dbReference type="Pfam" id="PF00078">
    <property type="entry name" value="RVT_1"/>
    <property type="match status" value="1"/>
</dbReference>
<dbReference type="PANTHER" id="PTHR33064">
    <property type="entry name" value="POL PROTEIN"/>
    <property type="match status" value="1"/>
</dbReference>
<protein>
    <submittedName>
        <fullName evidence="3">Uncharacterized mitochondrial protein AtMg00860-like</fullName>
    </submittedName>
</protein>
<gene>
    <name evidence="3" type="primary">LOC140013357</name>
</gene>
<reference evidence="3" key="1">
    <citation type="submission" date="2025-08" db="UniProtKB">
        <authorList>
            <consortium name="RefSeq"/>
        </authorList>
    </citation>
    <scope>IDENTIFICATION</scope>
    <source>
        <tissue evidence="3">Leaves</tissue>
    </source>
</reference>
<dbReference type="Gene3D" id="3.30.70.270">
    <property type="match status" value="2"/>
</dbReference>
<organism evidence="2 3">
    <name type="scientific">Coffea arabica</name>
    <name type="common">Arabian coffee</name>
    <dbReference type="NCBI Taxonomy" id="13443"/>
    <lineage>
        <taxon>Eukaryota</taxon>
        <taxon>Viridiplantae</taxon>
        <taxon>Streptophyta</taxon>
        <taxon>Embryophyta</taxon>
        <taxon>Tracheophyta</taxon>
        <taxon>Spermatophyta</taxon>
        <taxon>Magnoliopsida</taxon>
        <taxon>eudicotyledons</taxon>
        <taxon>Gunneridae</taxon>
        <taxon>Pentapetalae</taxon>
        <taxon>asterids</taxon>
        <taxon>lamiids</taxon>
        <taxon>Gentianales</taxon>
        <taxon>Rubiaceae</taxon>
        <taxon>Ixoroideae</taxon>
        <taxon>Gardenieae complex</taxon>
        <taxon>Bertiereae - Coffeeae clade</taxon>
        <taxon>Coffeeae</taxon>
        <taxon>Coffea</taxon>
    </lineage>
</organism>